<gene>
    <name evidence="1" type="ORF">SCL_0095</name>
</gene>
<accession>A0A1B4XC69</accession>
<dbReference type="AlphaFoldDB" id="A0A1B4XC69"/>
<protein>
    <submittedName>
        <fullName evidence="1">Uncharacterized protein</fullName>
    </submittedName>
</protein>
<dbReference type="InParanoid" id="A0A1B4XC69"/>
<dbReference type="KEGG" id="slim:SCL_0095"/>
<sequence length="52" mass="5760">MKALTIAFRPAPFTRRVGRAFHMIGLMLAGAWPETRMIRPRVPAGAVKTPGR</sequence>
<dbReference type="RefSeq" id="WP_172425857.1">
    <property type="nucleotide sequence ID" value="NZ_AP014879.1"/>
</dbReference>
<dbReference type="Proteomes" id="UP000243180">
    <property type="component" value="Chromosome"/>
</dbReference>
<proteinExistence type="predicted"/>
<evidence type="ECO:0000313" key="1">
    <source>
        <dbReference type="EMBL" id="BAV32419.1"/>
    </source>
</evidence>
<keyword evidence="2" id="KW-1185">Reference proteome</keyword>
<evidence type="ECO:0000313" key="2">
    <source>
        <dbReference type="Proteomes" id="UP000243180"/>
    </source>
</evidence>
<reference evidence="1 2" key="1">
    <citation type="submission" date="2015-05" db="EMBL/GenBank/DDBJ databases">
        <title>Complete genome sequence of a sulfur-oxidizing gammaproteobacterium strain HA5.</title>
        <authorList>
            <person name="Miura A."/>
            <person name="Kojima H."/>
            <person name="Fukui M."/>
        </authorList>
    </citation>
    <scope>NUCLEOTIDE SEQUENCE [LARGE SCALE GENOMIC DNA]</scope>
    <source>
        <strain evidence="1 2">HA5</strain>
    </source>
</reference>
<organism evidence="1 2">
    <name type="scientific">Sulfuricaulis limicola</name>
    <dbReference type="NCBI Taxonomy" id="1620215"/>
    <lineage>
        <taxon>Bacteria</taxon>
        <taxon>Pseudomonadati</taxon>
        <taxon>Pseudomonadota</taxon>
        <taxon>Gammaproteobacteria</taxon>
        <taxon>Acidiferrobacterales</taxon>
        <taxon>Acidiferrobacteraceae</taxon>
        <taxon>Sulfuricaulis</taxon>
    </lineage>
</organism>
<dbReference type="EMBL" id="AP014879">
    <property type="protein sequence ID" value="BAV32419.1"/>
    <property type="molecule type" value="Genomic_DNA"/>
</dbReference>
<name>A0A1B4XC69_9GAMM</name>